<evidence type="ECO:0000313" key="5">
    <source>
        <dbReference type="Proteomes" id="UP001215151"/>
    </source>
</evidence>
<dbReference type="SUPFAM" id="SSF51735">
    <property type="entry name" value="NAD(P)-binding Rossmann-fold domains"/>
    <property type="match status" value="1"/>
</dbReference>
<dbReference type="PRINTS" id="PR00081">
    <property type="entry name" value="GDHRDH"/>
</dbReference>
<comment type="similarity">
    <text evidence="1">Belongs to the short-chain dehydrogenases/reductases (SDR) family.</text>
</comment>
<evidence type="ECO:0000313" key="4">
    <source>
        <dbReference type="EMBL" id="KAJ8468228.1"/>
    </source>
</evidence>
<dbReference type="GO" id="GO:0016491">
    <property type="term" value="F:oxidoreductase activity"/>
    <property type="evidence" value="ECO:0007669"/>
    <property type="project" value="UniProtKB-KW"/>
</dbReference>
<reference evidence="4" key="1">
    <citation type="submission" date="2022-11" db="EMBL/GenBank/DDBJ databases">
        <title>Genome Sequence of Cubamyces cubensis.</title>
        <authorList>
            <person name="Buettner E."/>
        </authorList>
    </citation>
    <scope>NUCLEOTIDE SEQUENCE</scope>
    <source>
        <strain evidence="4">MPL-01</strain>
    </source>
</reference>
<dbReference type="InterPro" id="IPR036291">
    <property type="entry name" value="NAD(P)-bd_dom_sf"/>
</dbReference>
<protein>
    <recommendedName>
        <fullName evidence="6">NAD(P)-binding protein</fullName>
    </recommendedName>
</protein>
<evidence type="ECO:0000256" key="1">
    <source>
        <dbReference type="ARBA" id="ARBA00006484"/>
    </source>
</evidence>
<dbReference type="AlphaFoldDB" id="A0AAD7X7D5"/>
<evidence type="ECO:0008006" key="6">
    <source>
        <dbReference type="Google" id="ProtNLM"/>
    </source>
</evidence>
<accession>A0AAD7X7D5</accession>
<comment type="caution">
    <text evidence="4">The sequence shown here is derived from an EMBL/GenBank/DDBJ whole genome shotgun (WGS) entry which is preliminary data.</text>
</comment>
<keyword evidence="2" id="KW-0521">NADP</keyword>
<dbReference type="Proteomes" id="UP001215151">
    <property type="component" value="Unassembled WGS sequence"/>
</dbReference>
<dbReference type="EMBL" id="JAPEVG010000348">
    <property type="protein sequence ID" value="KAJ8468228.1"/>
    <property type="molecule type" value="Genomic_DNA"/>
</dbReference>
<organism evidence="4 5">
    <name type="scientific">Trametes cubensis</name>
    <dbReference type="NCBI Taxonomy" id="1111947"/>
    <lineage>
        <taxon>Eukaryota</taxon>
        <taxon>Fungi</taxon>
        <taxon>Dikarya</taxon>
        <taxon>Basidiomycota</taxon>
        <taxon>Agaricomycotina</taxon>
        <taxon>Agaricomycetes</taxon>
        <taxon>Polyporales</taxon>
        <taxon>Polyporaceae</taxon>
        <taxon>Trametes</taxon>
    </lineage>
</organism>
<sequence>MSSLLPDTANPATLMSKRFRPTQIPDLSGRVALVTGGSAGIGYWDAAALAQHNATVHIVSANPEHGKDAEQNINQALKQSGSKGSIKWHQLDMMHLKKVDDWSKSFAQEVERLDILIANAGIGQAPFGMTDDGLERHFEVNNLAHFVIVLRLLDLMKKTAKTAPPATVRIVMQSSEMHRFSPTDRFSSKDEINQELDGVRLYGRTKAGLIVFASELVRRKLSDSPNPILAISVHPGMVDTEVQKAWGESYGLVGQVIDKLSRLGGKSAEEGAEASLWAATSTDINESNWKEYQGKYYTEPYGKADQETNYAKDQIVANNFWKLCSDLTEEILGERLE</sequence>
<dbReference type="InterPro" id="IPR002347">
    <property type="entry name" value="SDR_fam"/>
</dbReference>
<evidence type="ECO:0000256" key="3">
    <source>
        <dbReference type="ARBA" id="ARBA00023002"/>
    </source>
</evidence>
<proteinExistence type="inferred from homology"/>
<keyword evidence="3" id="KW-0560">Oxidoreductase</keyword>
<name>A0AAD7X7D5_9APHY</name>
<dbReference type="Gene3D" id="3.40.50.720">
    <property type="entry name" value="NAD(P)-binding Rossmann-like Domain"/>
    <property type="match status" value="1"/>
</dbReference>
<dbReference type="PANTHER" id="PTHR24320:SF282">
    <property type="entry name" value="WW DOMAIN-CONTAINING OXIDOREDUCTASE"/>
    <property type="match status" value="1"/>
</dbReference>
<evidence type="ECO:0000256" key="2">
    <source>
        <dbReference type="ARBA" id="ARBA00022857"/>
    </source>
</evidence>
<gene>
    <name evidence="4" type="ORF">ONZ51_g9775</name>
</gene>
<keyword evidence="5" id="KW-1185">Reference proteome</keyword>
<dbReference type="Pfam" id="PF00106">
    <property type="entry name" value="adh_short"/>
    <property type="match status" value="1"/>
</dbReference>
<dbReference type="PANTHER" id="PTHR24320">
    <property type="entry name" value="RETINOL DEHYDROGENASE"/>
    <property type="match status" value="1"/>
</dbReference>